<name>A0A133U351_9EURY</name>
<dbReference type="Gene3D" id="3.90.820.10">
    <property type="entry name" value="Structural Genomics, Unknown Function 30-nov-00 1gh9 Mol_id"/>
    <property type="match status" value="1"/>
</dbReference>
<dbReference type="EMBL" id="LHXL01000099">
    <property type="protein sequence ID" value="KXA88614.1"/>
    <property type="molecule type" value="Genomic_DNA"/>
</dbReference>
<sequence>MPNVRNESGGIKLPRKWGLIRCGGVDRNKKPECSQLLIIENGQKSKKCPDCGIQRKLKGRRRGVLAWSDSQQKVRRAMGKLKNLGRYRKLGDLDK</sequence>
<keyword evidence="2" id="KW-1185">Reference proteome</keyword>
<evidence type="ECO:0000313" key="2">
    <source>
        <dbReference type="Proteomes" id="UP000070589"/>
    </source>
</evidence>
<gene>
    <name evidence="1" type="ORF">AKJ62_04830</name>
</gene>
<protein>
    <submittedName>
        <fullName evidence="1">Uncharacterized protein</fullName>
    </submittedName>
</protein>
<accession>A0A133U351</accession>
<proteinExistence type="predicted"/>
<reference evidence="1 2" key="1">
    <citation type="journal article" date="2016" name="Sci. Rep.">
        <title>Metabolic traits of an uncultured archaeal lineage -MSBL1- from brine pools of the Red Sea.</title>
        <authorList>
            <person name="Mwirichia R."/>
            <person name="Alam I."/>
            <person name="Rashid M."/>
            <person name="Vinu M."/>
            <person name="Ba-Alawi W."/>
            <person name="Anthony Kamau A."/>
            <person name="Kamanda Ngugi D."/>
            <person name="Goker M."/>
            <person name="Klenk H.P."/>
            <person name="Bajic V."/>
            <person name="Stingl U."/>
        </authorList>
    </citation>
    <scope>NUCLEOTIDE SEQUENCE [LARGE SCALE GENOMIC DNA]</scope>
    <source>
        <strain evidence="1">SCGC-AAA259D14</strain>
    </source>
</reference>
<dbReference type="Proteomes" id="UP000070589">
    <property type="component" value="Unassembled WGS sequence"/>
</dbReference>
<dbReference type="AlphaFoldDB" id="A0A133U351"/>
<evidence type="ECO:0000313" key="1">
    <source>
        <dbReference type="EMBL" id="KXA88614.1"/>
    </source>
</evidence>
<organism evidence="1 2">
    <name type="scientific">candidate division MSBL1 archaeon SCGC-AAA259D14</name>
    <dbReference type="NCBI Taxonomy" id="1698261"/>
    <lineage>
        <taxon>Archaea</taxon>
        <taxon>Methanobacteriati</taxon>
        <taxon>Methanobacteriota</taxon>
        <taxon>candidate division MSBL1</taxon>
    </lineage>
</organism>
<comment type="caution">
    <text evidence="1">The sequence shown here is derived from an EMBL/GenBank/DDBJ whole genome shotgun (WGS) entry which is preliminary data.</text>
</comment>